<dbReference type="OrthoDB" id="975384at2"/>
<protein>
    <submittedName>
        <fullName evidence="3">Por secretion system C-terminal sorting domain-containing protein</fullName>
    </submittedName>
</protein>
<dbReference type="InterPro" id="IPR013783">
    <property type="entry name" value="Ig-like_fold"/>
</dbReference>
<dbReference type="InterPro" id="IPR036116">
    <property type="entry name" value="FN3_sf"/>
</dbReference>
<evidence type="ECO:0000313" key="4">
    <source>
        <dbReference type="Proteomes" id="UP000199627"/>
    </source>
</evidence>
<name>A0A1H0ZYI5_9FLAO</name>
<dbReference type="InterPro" id="IPR003961">
    <property type="entry name" value="FN3_dom"/>
</dbReference>
<evidence type="ECO:0000256" key="1">
    <source>
        <dbReference type="ARBA" id="ARBA00022729"/>
    </source>
</evidence>
<gene>
    <name evidence="3" type="ORF">SAMN05421664_1147</name>
</gene>
<dbReference type="NCBIfam" id="TIGR04183">
    <property type="entry name" value="Por_Secre_tail"/>
    <property type="match status" value="1"/>
</dbReference>
<dbReference type="PROSITE" id="PS50853">
    <property type="entry name" value="FN3"/>
    <property type="match status" value="1"/>
</dbReference>
<dbReference type="SUPFAM" id="SSF49265">
    <property type="entry name" value="Fibronectin type III"/>
    <property type="match status" value="1"/>
</dbReference>
<sequence length="565" mass="59501">MMTSLFCKVNAQSYQTLNVTSGYGADLIANGTGASSSSTTESVDSPANGYVFMSADFVNGLGVSPVSGLPSSGLINSANTAGLSFQLASYSSSNALKLVNANDMGTLNFSTNPKASKLYMLATTGSGNSTADIIVTFADNTTQTFTNVSINDWYGGSSYAIKGIGRVSRVTDNIENNSNDPRLYEIGLPINAANQIKNISNVSVKKTSVSTGMLCVFGFSYKIVNSCIEPDNVSASNITTNSATISWSAVSGVSSYEIYQSTSNTPPSSSATPTSTGITGATTNLTGLTSATTYYVWVRSNCGASTSDWNAVGVNFTTPCGAVNAPYSEDFDSTAIASLPTCTSSQNLSAGIDWSVGDVTGIAGFSSNVIFVYTDSEDTNAWFYTKGINLQAGVNYTFTFDYSNLASPQNFKVAYGTSPINTSMVNLIQDYPDLNVGTSTPASFTITPASTGVYYFGFNNHSPATGNMGYVLVDNISLTGVSLATSENQLSNGVKVYPNPTSDYLYVKTDRKVVNVKIFDASGKLVISKDKIDQKIDVSQLSTGSYILTMKNSDGTSSTHNFIKK</sequence>
<evidence type="ECO:0000259" key="2">
    <source>
        <dbReference type="PROSITE" id="PS50853"/>
    </source>
</evidence>
<organism evidence="3 4">
    <name type="scientific">Chryseobacterium soldanellicola</name>
    <dbReference type="NCBI Taxonomy" id="311333"/>
    <lineage>
        <taxon>Bacteria</taxon>
        <taxon>Pseudomonadati</taxon>
        <taxon>Bacteroidota</taxon>
        <taxon>Flavobacteriia</taxon>
        <taxon>Flavobacteriales</taxon>
        <taxon>Weeksellaceae</taxon>
        <taxon>Chryseobacterium group</taxon>
        <taxon>Chryseobacterium</taxon>
    </lineage>
</organism>
<dbReference type="Gene3D" id="2.60.40.10">
    <property type="entry name" value="Immunoglobulins"/>
    <property type="match status" value="1"/>
</dbReference>
<accession>A0A1H0ZYI5</accession>
<dbReference type="Pfam" id="PF18962">
    <property type="entry name" value="Por_Secre_tail"/>
    <property type="match status" value="1"/>
</dbReference>
<dbReference type="CDD" id="cd00063">
    <property type="entry name" value="FN3"/>
    <property type="match status" value="1"/>
</dbReference>
<dbReference type="SMART" id="SM00060">
    <property type="entry name" value="FN3"/>
    <property type="match status" value="1"/>
</dbReference>
<proteinExistence type="predicted"/>
<dbReference type="InterPro" id="IPR026444">
    <property type="entry name" value="Secre_tail"/>
</dbReference>
<dbReference type="EMBL" id="FNKL01000002">
    <property type="protein sequence ID" value="SDQ32453.1"/>
    <property type="molecule type" value="Genomic_DNA"/>
</dbReference>
<evidence type="ECO:0000313" key="3">
    <source>
        <dbReference type="EMBL" id="SDQ32453.1"/>
    </source>
</evidence>
<dbReference type="Pfam" id="PF00041">
    <property type="entry name" value="fn3"/>
    <property type="match status" value="1"/>
</dbReference>
<dbReference type="Proteomes" id="UP000199627">
    <property type="component" value="Unassembled WGS sequence"/>
</dbReference>
<keyword evidence="4" id="KW-1185">Reference proteome</keyword>
<dbReference type="STRING" id="311333.SAMN05421664_1147"/>
<keyword evidence="1" id="KW-0732">Signal</keyword>
<dbReference type="AlphaFoldDB" id="A0A1H0ZYI5"/>
<reference evidence="4" key="1">
    <citation type="submission" date="2016-10" db="EMBL/GenBank/DDBJ databases">
        <authorList>
            <person name="Varghese N."/>
            <person name="Submissions S."/>
        </authorList>
    </citation>
    <scope>NUCLEOTIDE SEQUENCE [LARGE SCALE GENOMIC DNA]</scope>
    <source>
        <strain evidence="4">DSM 17072</strain>
    </source>
</reference>
<feature type="domain" description="Fibronectin type-III" evidence="2">
    <location>
        <begin position="229"/>
        <end position="321"/>
    </location>
</feature>